<feature type="region of interest" description="Disordered" evidence="12">
    <location>
        <begin position="629"/>
        <end position="651"/>
    </location>
</feature>
<protein>
    <submittedName>
        <fullName evidence="15">DNAH6 protein</fullName>
    </submittedName>
</protein>
<feature type="non-terminal residue" evidence="15">
    <location>
        <position position="1172"/>
    </location>
</feature>
<evidence type="ECO:0000256" key="9">
    <source>
        <dbReference type="ARBA" id="ARBA00023054"/>
    </source>
</evidence>
<evidence type="ECO:0000259" key="13">
    <source>
        <dbReference type="Pfam" id="PF08393"/>
    </source>
</evidence>
<keyword evidence="3" id="KW-0963">Cytoplasm</keyword>
<feature type="compositionally biased region" description="Polar residues" evidence="12">
    <location>
        <begin position="725"/>
        <end position="737"/>
    </location>
</feature>
<evidence type="ECO:0000256" key="11">
    <source>
        <dbReference type="ARBA" id="ARBA00023212"/>
    </source>
</evidence>
<gene>
    <name evidence="15" type="primary">DNAH6</name>
    <name evidence="15" type="ORF">SNEC2469_LOCUS1507</name>
</gene>
<feature type="region of interest" description="Disordered" evidence="12">
    <location>
        <begin position="689"/>
        <end position="772"/>
    </location>
</feature>
<evidence type="ECO:0000256" key="8">
    <source>
        <dbReference type="ARBA" id="ARBA00023017"/>
    </source>
</evidence>
<feature type="domain" description="Dynein heavy chain linker" evidence="13">
    <location>
        <begin position="288"/>
        <end position="597"/>
    </location>
</feature>
<dbReference type="InterPro" id="IPR013602">
    <property type="entry name" value="Dynein_heavy_linker"/>
</dbReference>
<dbReference type="GO" id="GO:0007018">
    <property type="term" value="P:microtubule-based movement"/>
    <property type="evidence" value="ECO:0007669"/>
    <property type="project" value="InterPro"/>
</dbReference>
<evidence type="ECO:0000256" key="4">
    <source>
        <dbReference type="ARBA" id="ARBA00022701"/>
    </source>
</evidence>
<evidence type="ECO:0000256" key="1">
    <source>
        <dbReference type="ARBA" id="ARBA00004245"/>
    </source>
</evidence>
<dbReference type="AlphaFoldDB" id="A0A812JCV9"/>
<dbReference type="FunFam" id="1.20.140.100:FF:000001">
    <property type="entry name" value="dynein heavy chain 17, axonemal"/>
    <property type="match status" value="1"/>
</dbReference>
<dbReference type="Proteomes" id="UP000601435">
    <property type="component" value="Unassembled WGS sequence"/>
</dbReference>
<evidence type="ECO:0000256" key="6">
    <source>
        <dbReference type="ARBA" id="ARBA00022741"/>
    </source>
</evidence>
<evidence type="ECO:0000256" key="3">
    <source>
        <dbReference type="ARBA" id="ARBA00022490"/>
    </source>
</evidence>
<evidence type="ECO:0000256" key="5">
    <source>
        <dbReference type="ARBA" id="ARBA00022737"/>
    </source>
</evidence>
<name>A0A812JCV9_9DINO</name>
<evidence type="ECO:0000256" key="12">
    <source>
        <dbReference type="SAM" id="MobiDB-lite"/>
    </source>
</evidence>
<evidence type="ECO:0000256" key="7">
    <source>
        <dbReference type="ARBA" id="ARBA00022840"/>
    </source>
</evidence>
<dbReference type="GO" id="GO:0051959">
    <property type="term" value="F:dynein light intermediate chain binding"/>
    <property type="evidence" value="ECO:0007669"/>
    <property type="project" value="InterPro"/>
</dbReference>
<dbReference type="Pfam" id="PF12774">
    <property type="entry name" value="AAA_6"/>
    <property type="match status" value="1"/>
</dbReference>
<dbReference type="Gene3D" id="1.10.287.2620">
    <property type="match status" value="1"/>
</dbReference>
<dbReference type="PANTHER" id="PTHR45703:SF36">
    <property type="entry name" value="DYNEIN HEAVY CHAIN, CYTOPLASMIC"/>
    <property type="match status" value="1"/>
</dbReference>
<comment type="subcellular location">
    <subcellularLocation>
        <location evidence="1">Cytoplasm</location>
        <location evidence="1">Cytoskeleton</location>
    </subcellularLocation>
</comment>
<evidence type="ECO:0000313" key="16">
    <source>
        <dbReference type="Proteomes" id="UP000601435"/>
    </source>
</evidence>
<dbReference type="Gene3D" id="1.20.140.100">
    <property type="entry name" value="Dynein heavy chain, N-terminal domain 2"/>
    <property type="match status" value="1"/>
</dbReference>
<dbReference type="PANTHER" id="PTHR45703">
    <property type="entry name" value="DYNEIN HEAVY CHAIN"/>
    <property type="match status" value="1"/>
</dbReference>
<dbReference type="InterPro" id="IPR035699">
    <property type="entry name" value="AAA_6"/>
</dbReference>
<keyword evidence="11" id="KW-0206">Cytoskeleton</keyword>
<dbReference type="FunFam" id="1.10.287.2620:FF:000001">
    <property type="entry name" value="Cytoplasmic dynein heavy chain 1"/>
    <property type="match status" value="1"/>
</dbReference>
<keyword evidence="9" id="KW-0175">Coiled coil</keyword>
<dbReference type="GO" id="GO:0030286">
    <property type="term" value="C:dynein complex"/>
    <property type="evidence" value="ECO:0007669"/>
    <property type="project" value="UniProtKB-KW"/>
</dbReference>
<keyword evidence="10" id="KW-0505">Motor protein</keyword>
<keyword evidence="7" id="KW-0067">ATP-binding</keyword>
<evidence type="ECO:0000313" key="15">
    <source>
        <dbReference type="EMBL" id="CAE7199671.1"/>
    </source>
</evidence>
<sequence>MTNITHRYDWLFDKVVTYASRFEEFVQIYAENSELTDCSVTFADASLDDFRDALAKYQKQKEDIRSMGRTKDIGIFRLDCQEMQRMLLPSPTGCFDLLAQYIPELAMTRRAELSAEIQAANDRLKEYPNNVDEYVEFNVHLAKIDASLPSLEKRFLEVQEMAEIIREFGIRIDSETRKAFNDLASAKNQLMAQVSSGKERAEVDVAHFSKALEVEIPELRKSVGEQQSRLDAPDLSDTSKMSAESRKEVLAFLDELQDHVNQSVEEAAKFNRYQDVLKLEPTAFEDVEELKASFQIRNKLWRGIDAWEELSSEWNNCSFGTVDVESIQKKVAEYNKVAVQSVKAMPDNQVPQIWGESVTQFKNTLPVVVALRNKALKPRHWEMITSMIGQELELEDEEFTLGGLLAMGVDQHMEAILDVSGKATAEQGLEEMLDKVKKTWDDLELVINPYKDSKDVFVLGSVEDITVALEDSLVTISTIAGSRYVGPIRGEVEQWQKDLLLFQETLDEWLNVQRNWMYLESIFNAGDIKKQLPAESAKFQEIETYEYAVALKAATKPGRLDLFKKASETLDQIQKQLEDYLLSKCVAFPRFFFLSNAASSDEAAFMSPSVTLATKDELLEILSQAKRSGPVDEHSWGDARPAVNLDPSAPGGDAAEVPIAMMAQSVAEGHYAFDLECREHRLRQWARRIATKQQPVSRSRSPAGRVSAPSDGTNPNSLFRLRQYQHASSSVEPSRQPQGGPGDDVRRSSITTQSPVWQHGERVVEPKEKKPARSHTLPRVLWTLVPDGVWTVQVLLGPLGVQTCKKADVRLLLGLREGRPVSDFWSSCYRRLSQGSYQVSPGGWMKARPCHSCVRPPTDGAPSTSARQFNDGAFVRKFGDGSNSTDIHAMISGEGEEIPFFKMLKARNGVEKWLSAEGGVEEYMVKTCRAEVKKGWETYALESDRKEWVRKQYCQVMITVGSIYWTLETEEVLNATEGNKVIMMGKWFQKNKAQLGGLTESRLLPLVVYTRELIRDKLDKLQRKGVVALVTQDDLLVDVHNRDIIQDLFDNKITSFQNFKWQQQLRYYWDPELDGGHGDCCIRQVDAFILYGHEYMGALSRLVITPLTDRCWMTITGALHIKLGAAPAGPAGTGKTESTKDLAKGLARQCVVFNCSDQINYQMMGKLYSGVV</sequence>
<dbReference type="EMBL" id="CAJNJA010005833">
    <property type="protein sequence ID" value="CAE7199671.1"/>
    <property type="molecule type" value="Genomic_DNA"/>
</dbReference>
<keyword evidence="5" id="KW-0677">Repeat</keyword>
<dbReference type="InterPro" id="IPR027417">
    <property type="entry name" value="P-loop_NTPase"/>
</dbReference>
<dbReference type="OrthoDB" id="447173at2759"/>
<dbReference type="GO" id="GO:0005874">
    <property type="term" value="C:microtubule"/>
    <property type="evidence" value="ECO:0007669"/>
    <property type="project" value="UniProtKB-KW"/>
</dbReference>
<feature type="compositionally biased region" description="Basic and acidic residues" evidence="12">
    <location>
        <begin position="759"/>
        <end position="771"/>
    </location>
</feature>
<keyword evidence="4" id="KW-0493">Microtubule</keyword>
<dbReference type="InterPro" id="IPR042228">
    <property type="entry name" value="Dynein_linker_3"/>
</dbReference>
<comment type="caution">
    <text evidence="15">The sequence shown here is derived from an EMBL/GenBank/DDBJ whole genome shotgun (WGS) entry which is preliminary data.</text>
</comment>
<keyword evidence="8" id="KW-0243">Dynein</keyword>
<evidence type="ECO:0000256" key="10">
    <source>
        <dbReference type="ARBA" id="ARBA00023175"/>
    </source>
</evidence>
<dbReference type="GO" id="GO:0045505">
    <property type="term" value="F:dynein intermediate chain binding"/>
    <property type="evidence" value="ECO:0007669"/>
    <property type="project" value="InterPro"/>
</dbReference>
<dbReference type="InterPro" id="IPR026983">
    <property type="entry name" value="DHC"/>
</dbReference>
<proteinExistence type="inferred from homology"/>
<evidence type="ECO:0000259" key="14">
    <source>
        <dbReference type="Pfam" id="PF12774"/>
    </source>
</evidence>
<dbReference type="Pfam" id="PF08393">
    <property type="entry name" value="DHC_N2"/>
    <property type="match status" value="1"/>
</dbReference>
<reference evidence="15" key="1">
    <citation type="submission" date="2021-02" db="EMBL/GenBank/DDBJ databases">
        <authorList>
            <person name="Dougan E. K."/>
            <person name="Rhodes N."/>
            <person name="Thang M."/>
            <person name="Chan C."/>
        </authorList>
    </citation>
    <scope>NUCLEOTIDE SEQUENCE</scope>
</reference>
<accession>A0A812JCV9</accession>
<organism evidence="15 16">
    <name type="scientific">Symbiodinium necroappetens</name>
    <dbReference type="NCBI Taxonomy" id="1628268"/>
    <lineage>
        <taxon>Eukaryota</taxon>
        <taxon>Sar</taxon>
        <taxon>Alveolata</taxon>
        <taxon>Dinophyceae</taxon>
        <taxon>Suessiales</taxon>
        <taxon>Symbiodiniaceae</taxon>
        <taxon>Symbiodinium</taxon>
    </lineage>
</organism>
<evidence type="ECO:0000256" key="2">
    <source>
        <dbReference type="ARBA" id="ARBA00008887"/>
    </source>
</evidence>
<dbReference type="SUPFAM" id="SSF52540">
    <property type="entry name" value="P-loop containing nucleoside triphosphate hydrolases"/>
    <property type="match status" value="1"/>
</dbReference>
<dbReference type="Gene3D" id="3.20.180.20">
    <property type="entry name" value="Dynein heavy chain, N-terminal domain 2"/>
    <property type="match status" value="1"/>
</dbReference>
<dbReference type="GO" id="GO:0005524">
    <property type="term" value="F:ATP binding"/>
    <property type="evidence" value="ECO:0007669"/>
    <property type="project" value="UniProtKB-KW"/>
</dbReference>
<feature type="compositionally biased region" description="Polar residues" evidence="12">
    <location>
        <begin position="691"/>
        <end position="700"/>
    </location>
</feature>
<keyword evidence="16" id="KW-1185">Reference proteome</keyword>
<dbReference type="Gene3D" id="3.40.50.300">
    <property type="entry name" value="P-loop containing nucleotide triphosphate hydrolases"/>
    <property type="match status" value="1"/>
</dbReference>
<comment type="similarity">
    <text evidence="2">Belongs to the dynein heavy chain family.</text>
</comment>
<dbReference type="Gene3D" id="1.20.58.1120">
    <property type="match status" value="1"/>
</dbReference>
<dbReference type="InterPro" id="IPR042222">
    <property type="entry name" value="Dynein_2_N"/>
</dbReference>
<feature type="domain" description="Dynein heavy chain hydrolytic ATP-binding dynein motor region" evidence="14">
    <location>
        <begin position="1091"/>
        <end position="1172"/>
    </location>
</feature>
<keyword evidence="6" id="KW-0547">Nucleotide-binding</keyword>